<organism evidence="2 3">
    <name type="scientific">Diploscapter pachys</name>
    <dbReference type="NCBI Taxonomy" id="2018661"/>
    <lineage>
        <taxon>Eukaryota</taxon>
        <taxon>Metazoa</taxon>
        <taxon>Ecdysozoa</taxon>
        <taxon>Nematoda</taxon>
        <taxon>Chromadorea</taxon>
        <taxon>Rhabditida</taxon>
        <taxon>Rhabditina</taxon>
        <taxon>Rhabditomorpha</taxon>
        <taxon>Rhabditoidea</taxon>
        <taxon>Rhabditidae</taxon>
        <taxon>Diploscapter</taxon>
    </lineage>
</organism>
<evidence type="ECO:0000256" key="1">
    <source>
        <dbReference type="SAM" id="MobiDB-lite"/>
    </source>
</evidence>
<name>A0A2A2K2R9_9BILA</name>
<feature type="region of interest" description="Disordered" evidence="1">
    <location>
        <begin position="68"/>
        <end position="120"/>
    </location>
</feature>
<evidence type="ECO:0000313" key="2">
    <source>
        <dbReference type="EMBL" id="PAV68235.1"/>
    </source>
</evidence>
<dbReference type="AlphaFoldDB" id="A0A2A2K2R9"/>
<dbReference type="Proteomes" id="UP000218231">
    <property type="component" value="Unassembled WGS sequence"/>
</dbReference>
<protein>
    <submittedName>
        <fullName evidence="2">Uncharacterized protein</fullName>
    </submittedName>
</protein>
<comment type="caution">
    <text evidence="2">The sequence shown here is derived from an EMBL/GenBank/DDBJ whole genome shotgun (WGS) entry which is preliminary data.</text>
</comment>
<reference evidence="2 3" key="1">
    <citation type="journal article" date="2017" name="Curr. Biol.">
        <title>Genome architecture and evolution of a unichromosomal asexual nematode.</title>
        <authorList>
            <person name="Fradin H."/>
            <person name="Zegar C."/>
            <person name="Gutwein M."/>
            <person name="Lucas J."/>
            <person name="Kovtun M."/>
            <person name="Corcoran D."/>
            <person name="Baugh L.R."/>
            <person name="Kiontke K."/>
            <person name="Gunsalus K."/>
            <person name="Fitch D.H."/>
            <person name="Piano F."/>
        </authorList>
    </citation>
    <scope>NUCLEOTIDE SEQUENCE [LARGE SCALE GENOMIC DNA]</scope>
    <source>
        <strain evidence="2">PF1309</strain>
    </source>
</reference>
<gene>
    <name evidence="2" type="ORF">WR25_00228</name>
</gene>
<dbReference type="EMBL" id="LIAE01009788">
    <property type="protein sequence ID" value="PAV68235.1"/>
    <property type="molecule type" value="Genomic_DNA"/>
</dbReference>
<sequence length="120" mass="12589">MRLVDQLCRAVMSAARICVANCRSGSVLRRRLGLRLLRAGLLGIMVVHGGTARRGAEHGVTLADEMTGRRAGGGTAQAPLGQSGLGRGHHQRNGDKGKLTHRAFSTSKSCNIGEPPSPVP</sequence>
<accession>A0A2A2K2R9</accession>
<proteinExistence type="predicted"/>
<evidence type="ECO:0000313" key="3">
    <source>
        <dbReference type="Proteomes" id="UP000218231"/>
    </source>
</evidence>
<keyword evidence="3" id="KW-1185">Reference proteome</keyword>